<sequence length="99" mass="10399">MTPEQKLAALFAADAPPARDYAFQARIAERIAARRAWMTVMALVPWAIAAAAVLWGLSPIVAPLAESLEATIEPSALVLAVASAAAIAALWLSRRFSAA</sequence>
<dbReference type="RefSeq" id="WP_183204281.1">
    <property type="nucleotide sequence ID" value="NZ_BAAAER010000001.1"/>
</dbReference>
<comment type="caution">
    <text evidence="2">The sequence shown here is derived from an EMBL/GenBank/DDBJ whole genome shotgun (WGS) entry which is preliminary data.</text>
</comment>
<name>A0A7W6JDL3_9CAUL</name>
<proteinExistence type="predicted"/>
<evidence type="ECO:0000313" key="3">
    <source>
        <dbReference type="Proteomes" id="UP000529946"/>
    </source>
</evidence>
<feature type="transmembrane region" description="Helical" evidence="1">
    <location>
        <begin position="36"/>
        <end position="55"/>
    </location>
</feature>
<keyword evidence="1" id="KW-0812">Transmembrane</keyword>
<dbReference type="AlphaFoldDB" id="A0A7W6JDL3"/>
<organism evidence="2 3">
    <name type="scientific">Brevundimonas lenta</name>
    <dbReference type="NCBI Taxonomy" id="424796"/>
    <lineage>
        <taxon>Bacteria</taxon>
        <taxon>Pseudomonadati</taxon>
        <taxon>Pseudomonadota</taxon>
        <taxon>Alphaproteobacteria</taxon>
        <taxon>Caulobacterales</taxon>
        <taxon>Caulobacteraceae</taxon>
        <taxon>Brevundimonas</taxon>
    </lineage>
</organism>
<keyword evidence="3" id="KW-1185">Reference proteome</keyword>
<protein>
    <submittedName>
        <fullName evidence="2">Uncharacterized protein</fullName>
    </submittedName>
</protein>
<evidence type="ECO:0000256" key="1">
    <source>
        <dbReference type="SAM" id="Phobius"/>
    </source>
</evidence>
<keyword evidence="1" id="KW-0472">Membrane</keyword>
<keyword evidence="1" id="KW-1133">Transmembrane helix</keyword>
<reference evidence="2 3" key="1">
    <citation type="submission" date="2020-08" db="EMBL/GenBank/DDBJ databases">
        <title>Genomic Encyclopedia of Type Strains, Phase IV (KMG-IV): sequencing the most valuable type-strain genomes for metagenomic binning, comparative biology and taxonomic classification.</title>
        <authorList>
            <person name="Goeker M."/>
        </authorList>
    </citation>
    <scope>NUCLEOTIDE SEQUENCE [LARGE SCALE GENOMIC DNA]</scope>
    <source>
        <strain evidence="2 3">DSM 23960</strain>
    </source>
</reference>
<dbReference type="Proteomes" id="UP000529946">
    <property type="component" value="Unassembled WGS sequence"/>
</dbReference>
<feature type="transmembrane region" description="Helical" evidence="1">
    <location>
        <begin position="75"/>
        <end position="93"/>
    </location>
</feature>
<accession>A0A7W6JDL3</accession>
<dbReference type="EMBL" id="JACIDM010000002">
    <property type="protein sequence ID" value="MBB4083151.1"/>
    <property type="molecule type" value="Genomic_DNA"/>
</dbReference>
<gene>
    <name evidence="2" type="ORF">GGR12_002017</name>
</gene>
<evidence type="ECO:0000313" key="2">
    <source>
        <dbReference type="EMBL" id="MBB4083151.1"/>
    </source>
</evidence>